<dbReference type="AlphaFoldDB" id="A0A9Q0RNV8"/>
<protein>
    <recommendedName>
        <fullName evidence="2">Brix domain-containing protein</fullName>
    </recommendedName>
</protein>
<keyword evidence="4" id="KW-1185">Reference proteome</keyword>
<dbReference type="SMART" id="SM00879">
    <property type="entry name" value="Brix"/>
    <property type="match status" value="1"/>
</dbReference>
<dbReference type="Pfam" id="PF04427">
    <property type="entry name" value="Brix"/>
    <property type="match status" value="1"/>
</dbReference>
<accession>A0A9Q0RNV8</accession>
<dbReference type="PANTHER" id="PTHR22734:SF3">
    <property type="entry name" value="RIBOSOME PRODUCTION FACTOR 1"/>
    <property type="match status" value="1"/>
</dbReference>
<dbReference type="PANTHER" id="PTHR22734">
    <property type="entry name" value="U3 SMALL NUCLEOLAR RIBONUCLEOPROTEIN PROTEIN IMP4"/>
    <property type="match status" value="1"/>
</dbReference>
<dbReference type="GO" id="GO:0030687">
    <property type="term" value="C:preribosome, large subunit precursor"/>
    <property type="evidence" value="ECO:0007669"/>
    <property type="project" value="TreeGrafter"/>
</dbReference>
<name>A0A9Q0RNV8_BLOTA</name>
<feature type="compositionally biased region" description="Low complexity" evidence="1">
    <location>
        <begin position="45"/>
        <end position="60"/>
    </location>
</feature>
<dbReference type="GO" id="GO:0005730">
    <property type="term" value="C:nucleolus"/>
    <property type="evidence" value="ECO:0007669"/>
    <property type="project" value="TreeGrafter"/>
</dbReference>
<sequence length="343" mass="40840">MSNSFSDMEDDGDSEQYYDDEDQDQENYAEEREDYSQKDDRSNVNKNGPQNKLLQNLNKLSKYKSKLHKEEIRKIKGKEKRERREKAKDEGLPKQTPKTIESTRVPNEDLVQPGDEEVEIDESLDEMSSYFKKEIEPKILITTDDNPHTKTIKFCRELRNTIPNSEFRFRKKASIKKMVKCATDLGYTDILIVNEDWRKPNALLHIHLPCGPTAYYRLSSIRYCKEIKNRAKYNKSRPEVIINNMTTRLGHSVGRMLASLFHFEPQFKGRKVVTFHNQRDYIFFRHHLYEFKNESKVAIRELGPRFTLKLRSLQRGTFDSKFGEYEWILKRHEHGINRRKFFL</sequence>
<dbReference type="GO" id="GO:0000470">
    <property type="term" value="P:maturation of LSU-rRNA"/>
    <property type="evidence" value="ECO:0007669"/>
    <property type="project" value="TreeGrafter"/>
</dbReference>
<reference evidence="3" key="1">
    <citation type="submission" date="2022-12" db="EMBL/GenBank/DDBJ databases">
        <title>Genome assemblies of Blomia tropicalis.</title>
        <authorList>
            <person name="Cui Y."/>
        </authorList>
    </citation>
    <scope>NUCLEOTIDE SEQUENCE</scope>
    <source>
        <tissue evidence="3">Adult mites</tissue>
    </source>
</reference>
<evidence type="ECO:0000313" key="3">
    <source>
        <dbReference type="EMBL" id="KAJ6220106.1"/>
    </source>
</evidence>
<feature type="compositionally biased region" description="Basic and acidic residues" evidence="1">
    <location>
        <begin position="68"/>
        <end position="92"/>
    </location>
</feature>
<dbReference type="SUPFAM" id="SSF52954">
    <property type="entry name" value="Class II aaRS ABD-related"/>
    <property type="match status" value="1"/>
</dbReference>
<feature type="domain" description="Brix" evidence="2">
    <location>
        <begin position="137"/>
        <end position="319"/>
    </location>
</feature>
<gene>
    <name evidence="3" type="ORF">RDWZM_005918</name>
</gene>
<feature type="compositionally biased region" description="Acidic residues" evidence="1">
    <location>
        <begin position="7"/>
        <end position="33"/>
    </location>
</feature>
<organism evidence="3 4">
    <name type="scientific">Blomia tropicalis</name>
    <name type="common">Mite</name>
    <dbReference type="NCBI Taxonomy" id="40697"/>
    <lineage>
        <taxon>Eukaryota</taxon>
        <taxon>Metazoa</taxon>
        <taxon>Ecdysozoa</taxon>
        <taxon>Arthropoda</taxon>
        <taxon>Chelicerata</taxon>
        <taxon>Arachnida</taxon>
        <taxon>Acari</taxon>
        <taxon>Acariformes</taxon>
        <taxon>Sarcoptiformes</taxon>
        <taxon>Astigmata</taxon>
        <taxon>Glycyphagoidea</taxon>
        <taxon>Echimyopodidae</taxon>
        <taxon>Blomia</taxon>
    </lineage>
</organism>
<dbReference type="FunFam" id="3.40.50.10480:FF:000002">
    <property type="entry name" value="Ribosome production factor 1"/>
    <property type="match status" value="1"/>
</dbReference>
<dbReference type="InterPro" id="IPR044281">
    <property type="entry name" value="IMP4/RPF1"/>
</dbReference>
<evidence type="ECO:0000259" key="2">
    <source>
        <dbReference type="PROSITE" id="PS50833"/>
    </source>
</evidence>
<dbReference type="OMA" id="AWIISNK"/>
<dbReference type="GO" id="GO:0000460">
    <property type="term" value="P:maturation of 5.8S rRNA"/>
    <property type="evidence" value="ECO:0007669"/>
    <property type="project" value="TreeGrafter"/>
</dbReference>
<evidence type="ECO:0000313" key="4">
    <source>
        <dbReference type="Proteomes" id="UP001142055"/>
    </source>
</evidence>
<dbReference type="PROSITE" id="PS50833">
    <property type="entry name" value="BRIX"/>
    <property type="match status" value="1"/>
</dbReference>
<dbReference type="GO" id="GO:0042134">
    <property type="term" value="F:rRNA primary transcript binding"/>
    <property type="evidence" value="ECO:0007669"/>
    <property type="project" value="InterPro"/>
</dbReference>
<proteinExistence type="predicted"/>
<dbReference type="OrthoDB" id="264354at2759"/>
<dbReference type="InterPro" id="IPR007109">
    <property type="entry name" value="Brix"/>
</dbReference>
<feature type="region of interest" description="Disordered" evidence="1">
    <location>
        <begin position="1"/>
        <end position="100"/>
    </location>
</feature>
<evidence type="ECO:0000256" key="1">
    <source>
        <dbReference type="SAM" id="MobiDB-lite"/>
    </source>
</evidence>
<feature type="compositionally biased region" description="Basic and acidic residues" evidence="1">
    <location>
        <begin position="34"/>
        <end position="43"/>
    </location>
</feature>
<dbReference type="EMBL" id="JAPWDV010000002">
    <property type="protein sequence ID" value="KAJ6220106.1"/>
    <property type="molecule type" value="Genomic_DNA"/>
</dbReference>
<dbReference type="Proteomes" id="UP001142055">
    <property type="component" value="Chromosome 2"/>
</dbReference>
<dbReference type="Gene3D" id="3.40.50.10480">
    <property type="entry name" value="Probable brix-domain ribosomal biogenesis protein"/>
    <property type="match status" value="1"/>
</dbReference>
<comment type="caution">
    <text evidence="3">The sequence shown here is derived from an EMBL/GenBank/DDBJ whole genome shotgun (WGS) entry which is preliminary data.</text>
</comment>